<dbReference type="InterPro" id="IPR043128">
    <property type="entry name" value="Rev_trsase/Diguanyl_cyclase"/>
</dbReference>
<feature type="domain" description="EAL" evidence="2">
    <location>
        <begin position="438"/>
        <end position="691"/>
    </location>
</feature>
<dbReference type="Gene3D" id="3.20.20.450">
    <property type="entry name" value="EAL domain"/>
    <property type="match status" value="1"/>
</dbReference>
<protein>
    <recommendedName>
        <fullName evidence="6">Diguanylate cyclase (GGDEF)-like protein</fullName>
    </recommendedName>
</protein>
<accession>A0ABQ4D188</accession>
<feature type="transmembrane region" description="Helical" evidence="1">
    <location>
        <begin position="66"/>
        <end position="87"/>
    </location>
</feature>
<dbReference type="InterPro" id="IPR052155">
    <property type="entry name" value="Biofilm_reg_signaling"/>
</dbReference>
<dbReference type="SUPFAM" id="SSF55073">
    <property type="entry name" value="Nucleotide cyclase"/>
    <property type="match status" value="1"/>
</dbReference>
<evidence type="ECO:0000259" key="2">
    <source>
        <dbReference type="PROSITE" id="PS50883"/>
    </source>
</evidence>
<dbReference type="SUPFAM" id="SSF141868">
    <property type="entry name" value="EAL domain-like"/>
    <property type="match status" value="1"/>
</dbReference>
<dbReference type="NCBIfam" id="TIGR00254">
    <property type="entry name" value="GGDEF"/>
    <property type="match status" value="1"/>
</dbReference>
<dbReference type="PROSITE" id="PS50887">
    <property type="entry name" value="GGDEF"/>
    <property type="match status" value="1"/>
</dbReference>
<evidence type="ECO:0000313" key="4">
    <source>
        <dbReference type="EMBL" id="GIF77308.1"/>
    </source>
</evidence>
<dbReference type="Pfam" id="PF00990">
    <property type="entry name" value="GGDEF"/>
    <property type="match status" value="1"/>
</dbReference>
<dbReference type="Proteomes" id="UP000604117">
    <property type="component" value="Unassembled WGS sequence"/>
</dbReference>
<dbReference type="SMART" id="SM00267">
    <property type="entry name" value="GGDEF"/>
    <property type="match status" value="1"/>
</dbReference>
<dbReference type="InterPro" id="IPR029787">
    <property type="entry name" value="Nucleotide_cyclase"/>
</dbReference>
<feature type="transmembrane region" description="Helical" evidence="1">
    <location>
        <begin position="35"/>
        <end position="60"/>
    </location>
</feature>
<feature type="transmembrane region" description="Helical" evidence="1">
    <location>
        <begin position="99"/>
        <end position="127"/>
    </location>
</feature>
<comment type="caution">
    <text evidence="4">The sequence shown here is derived from an EMBL/GenBank/DDBJ whole genome shotgun (WGS) entry which is preliminary data.</text>
</comment>
<feature type="transmembrane region" description="Helical" evidence="1">
    <location>
        <begin position="133"/>
        <end position="156"/>
    </location>
</feature>
<feature type="domain" description="GGDEF" evidence="3">
    <location>
        <begin position="298"/>
        <end position="430"/>
    </location>
</feature>
<dbReference type="PANTHER" id="PTHR44757">
    <property type="entry name" value="DIGUANYLATE CYCLASE DGCP"/>
    <property type="match status" value="1"/>
</dbReference>
<evidence type="ECO:0000313" key="5">
    <source>
        <dbReference type="Proteomes" id="UP000604117"/>
    </source>
</evidence>
<sequence>MGGMFRIGASPAPWAPRIGELEQQGPAPRRERPLLAAYGLILVLVAAVGLLLTLVTGAFADGVQHPAFWLLAGLAVIADARAFIATGRRGRPVIVCPSLCFSFAILLCWGLGPAIAVQAVAAAVVAWRMRLPVTRAVLMAAQFAVASTAAFGVLALGSEELLETINVGDALRDAASVVGAAAVWLVTYQLLRAGAGLLARNAAPQNVQVLRPVPTYELLFIAALLLLAPVLAVTAYMSVAFVPLVFVPLYAVERMARLAAERDLMARRDPLTSLANRTGLAAAFARLRPNGNEPAHDPGLAMLLLDLNRFKYVNDALGHEVGDRLLVAVGQRLRSAVPEDAVAARLGGDEFAVVAPVTTETDARRLAEAITEAMATPVKLEGLQVDITGSIGIALAPQDGTDFATVMRHADVAMYLAKQRGWPIQAYRAEDDHNSPERLALLSDFRHALQMGEVALHYQPQVDLAGGRVVGFEALLRWEHPTQGPIPPYDLLKIAEHTPVMRMITQRVIDEVVAQQARWLAAGVELRTSLNVSIPDLHGDEIVTQLSERLAHHKVPAELIQVEVTESALTADLAQLRATIEGLAKAGVAISLDDFGTGYSSLQHLRRLPLSEIKIDRSFVAGIAHNADDAVIVRSTVDLARALGFRVVAEGVENRYTARLLTEAGCDVAQGYLYAPAMPGDAVIRWLGHHPTPA</sequence>
<dbReference type="PANTHER" id="PTHR44757:SF2">
    <property type="entry name" value="BIOFILM ARCHITECTURE MAINTENANCE PROTEIN MBAA"/>
    <property type="match status" value="1"/>
</dbReference>
<organism evidence="4 5">
    <name type="scientific">Asanoa siamensis</name>
    <dbReference type="NCBI Taxonomy" id="926357"/>
    <lineage>
        <taxon>Bacteria</taxon>
        <taxon>Bacillati</taxon>
        <taxon>Actinomycetota</taxon>
        <taxon>Actinomycetes</taxon>
        <taxon>Micromonosporales</taxon>
        <taxon>Micromonosporaceae</taxon>
        <taxon>Asanoa</taxon>
    </lineage>
</organism>
<keyword evidence="1" id="KW-1133">Transmembrane helix</keyword>
<dbReference type="CDD" id="cd01949">
    <property type="entry name" value="GGDEF"/>
    <property type="match status" value="1"/>
</dbReference>
<dbReference type="EMBL" id="BONE01000086">
    <property type="protein sequence ID" value="GIF77308.1"/>
    <property type="molecule type" value="Genomic_DNA"/>
</dbReference>
<proteinExistence type="predicted"/>
<evidence type="ECO:0000256" key="1">
    <source>
        <dbReference type="SAM" id="Phobius"/>
    </source>
</evidence>
<feature type="transmembrane region" description="Helical" evidence="1">
    <location>
        <begin position="219"/>
        <end position="252"/>
    </location>
</feature>
<evidence type="ECO:0008006" key="6">
    <source>
        <dbReference type="Google" id="ProtNLM"/>
    </source>
</evidence>
<keyword evidence="1" id="KW-0812">Transmembrane</keyword>
<dbReference type="Pfam" id="PF00563">
    <property type="entry name" value="EAL"/>
    <property type="match status" value="1"/>
</dbReference>
<evidence type="ECO:0000259" key="3">
    <source>
        <dbReference type="PROSITE" id="PS50887"/>
    </source>
</evidence>
<dbReference type="CDD" id="cd01948">
    <property type="entry name" value="EAL"/>
    <property type="match status" value="1"/>
</dbReference>
<keyword evidence="5" id="KW-1185">Reference proteome</keyword>
<gene>
    <name evidence="4" type="ORF">Asi02nite_68260</name>
</gene>
<dbReference type="InterPro" id="IPR000160">
    <property type="entry name" value="GGDEF_dom"/>
</dbReference>
<dbReference type="InterPro" id="IPR035919">
    <property type="entry name" value="EAL_sf"/>
</dbReference>
<name>A0ABQ4D188_9ACTN</name>
<dbReference type="SMART" id="SM00052">
    <property type="entry name" value="EAL"/>
    <property type="match status" value="1"/>
</dbReference>
<keyword evidence="1" id="KW-0472">Membrane</keyword>
<dbReference type="PROSITE" id="PS50883">
    <property type="entry name" value="EAL"/>
    <property type="match status" value="1"/>
</dbReference>
<reference evidence="4 5" key="1">
    <citation type="submission" date="2021-01" db="EMBL/GenBank/DDBJ databases">
        <title>Whole genome shotgun sequence of Asanoa siamensis NBRC 107932.</title>
        <authorList>
            <person name="Komaki H."/>
            <person name="Tamura T."/>
        </authorList>
    </citation>
    <scope>NUCLEOTIDE SEQUENCE [LARGE SCALE GENOMIC DNA]</scope>
    <source>
        <strain evidence="4 5">NBRC 107932</strain>
    </source>
</reference>
<dbReference type="Gene3D" id="3.30.70.270">
    <property type="match status" value="1"/>
</dbReference>
<dbReference type="InterPro" id="IPR001633">
    <property type="entry name" value="EAL_dom"/>
</dbReference>